<accession>A0ABX8QPY1</accession>
<reference evidence="1" key="1">
    <citation type="submission" date="2020-07" db="EMBL/GenBank/DDBJ databases">
        <authorList>
            <person name="Tarantini F.S."/>
            <person name="Hong K.W."/>
            <person name="Chan K.G."/>
        </authorList>
    </citation>
    <scope>NUCLEOTIDE SEQUENCE</scope>
    <source>
        <strain evidence="1">32-07</strain>
    </source>
</reference>
<dbReference type="EMBL" id="CP059572">
    <property type="protein sequence ID" value="QXJ20670.1"/>
    <property type="molecule type" value="Genomic_DNA"/>
</dbReference>
<name>A0ABX8QPY1_9ACTN</name>
<evidence type="ECO:0000313" key="1">
    <source>
        <dbReference type="EMBL" id="QXJ20670.1"/>
    </source>
</evidence>
<evidence type="ECO:0000313" key="2">
    <source>
        <dbReference type="Proteomes" id="UP001049518"/>
    </source>
</evidence>
<dbReference type="RefSeq" id="WP_231333764.1">
    <property type="nucleotide sequence ID" value="NZ_CP059572.1"/>
</dbReference>
<keyword evidence="2" id="KW-1185">Reference proteome</keyword>
<dbReference type="Proteomes" id="UP001049518">
    <property type="component" value="Chromosome"/>
</dbReference>
<proteinExistence type="predicted"/>
<organism evidence="1 2">
    <name type="scientific">Actinomadura graeca</name>
    <dbReference type="NCBI Taxonomy" id="2750812"/>
    <lineage>
        <taxon>Bacteria</taxon>
        <taxon>Bacillati</taxon>
        <taxon>Actinomycetota</taxon>
        <taxon>Actinomycetes</taxon>
        <taxon>Streptosporangiales</taxon>
        <taxon>Thermomonosporaceae</taxon>
        <taxon>Actinomadura</taxon>
    </lineage>
</organism>
<protein>
    <submittedName>
        <fullName evidence="1">Uncharacterized protein</fullName>
    </submittedName>
</protein>
<sequence length="71" mass="7570">MQGDAHAVATAEIADDPWFGEPVVQQIAKRLGPAIEPVPVPQMFAGLSPGMTELMALGPQRPDQGHSHSKR</sequence>
<gene>
    <name evidence="1" type="ORF">AGRA3207_001425</name>
</gene>